<organism evidence="2 3">
    <name type="scientific">Paraburkholderia edwinii</name>
    <dbReference type="NCBI Taxonomy" id="2861782"/>
    <lineage>
        <taxon>Bacteria</taxon>
        <taxon>Pseudomonadati</taxon>
        <taxon>Pseudomonadota</taxon>
        <taxon>Betaproteobacteria</taxon>
        <taxon>Burkholderiales</taxon>
        <taxon>Burkholderiaceae</taxon>
        <taxon>Paraburkholderia</taxon>
    </lineage>
</organism>
<dbReference type="InterPro" id="IPR021556">
    <property type="entry name" value="DUF2950"/>
</dbReference>
<sequence length="330" mass="35020">MIGIRKHPALSVARARSIRRHHALRAAASLFAAGVLMSGMQGACAQAVYPTPEAAAQALVDALAGGGHAAIEHVLGRDYQRLIPAQDTGEGDVYDFLGAWSRGHQIVMDPEPGASGKSGGSGKSGARRQTAHLAVGTSGWTLPIPLLKTAHGWRFDPAAARSEIAIRRVGRNERAAMSTSLAYLGAQNDYRNLTGHYAQRLLSEPGQRDGLYWPAQPGGPQSPLGPLVAAMQQSTSAISANGYYGYHYRILTRQGSHAKGGAENYVQDGVMKKGCALVAWPVQYGATGVMTFIVNQDGQLYQKDLGPNTGRTALALKSFDPDPSWSPVQP</sequence>
<reference evidence="2 3" key="1">
    <citation type="submission" date="2021-07" db="EMBL/GenBank/DDBJ databases">
        <title>Paraburkholderia edwinii protects Aspergillus sp. from phenazines by acting as a toxin sponge.</title>
        <authorList>
            <person name="Dahlstrom K.M."/>
            <person name="Newman D.K."/>
        </authorList>
    </citation>
    <scope>NUCLEOTIDE SEQUENCE [LARGE SCALE GENOMIC DNA]</scope>
    <source>
        <strain evidence="2 3">Pe01</strain>
    </source>
</reference>
<feature type="region of interest" description="Disordered" evidence="1">
    <location>
        <begin position="107"/>
        <end position="130"/>
    </location>
</feature>
<evidence type="ECO:0000313" key="2">
    <source>
        <dbReference type="EMBL" id="QYD71695.1"/>
    </source>
</evidence>
<evidence type="ECO:0000256" key="1">
    <source>
        <dbReference type="SAM" id="MobiDB-lite"/>
    </source>
</evidence>
<evidence type="ECO:0000313" key="3">
    <source>
        <dbReference type="Proteomes" id="UP000826462"/>
    </source>
</evidence>
<dbReference type="Proteomes" id="UP000826462">
    <property type="component" value="Chromosome 2"/>
</dbReference>
<gene>
    <name evidence="2" type="ORF">KZJ38_32390</name>
</gene>
<proteinExistence type="predicted"/>
<accession>A0ABX8UXU4</accession>
<keyword evidence="3" id="KW-1185">Reference proteome</keyword>
<protein>
    <submittedName>
        <fullName evidence="2">DUF2950 domain-containing protein</fullName>
    </submittedName>
</protein>
<name>A0ABX8UXU4_9BURK</name>
<dbReference type="Pfam" id="PF11453">
    <property type="entry name" value="DUF2950"/>
    <property type="match status" value="1"/>
</dbReference>
<dbReference type="EMBL" id="CP080096">
    <property type="protein sequence ID" value="QYD71695.1"/>
    <property type="molecule type" value="Genomic_DNA"/>
</dbReference>